<protein>
    <submittedName>
        <fullName evidence="8">Maturation protein</fullName>
    </submittedName>
</protein>
<dbReference type="InterPro" id="IPR005563">
    <property type="entry name" value="A_protein"/>
</dbReference>
<gene>
    <name evidence="8" type="primary">SRR6960551_7_1</name>
</gene>
<reference evidence="8" key="1">
    <citation type="submission" date="2020-09" db="EMBL/GenBank/DDBJ databases">
        <title>Leviviricetes taxonomy.</title>
        <authorList>
            <person name="Stockdale S.R."/>
            <person name="Callanan J."/>
            <person name="Adriaenssens E.M."/>
            <person name="Kuhn J.H."/>
            <person name="Rumnieks J."/>
            <person name="Shkoporov A."/>
            <person name="Draper L.A."/>
            <person name="Ross P."/>
            <person name="Hill C."/>
        </authorList>
    </citation>
    <scope>NUCLEOTIDE SEQUENCE</scope>
</reference>
<evidence type="ECO:0000313" key="9">
    <source>
        <dbReference type="Proteomes" id="UP000676664"/>
    </source>
</evidence>
<dbReference type="GO" id="GO:0044423">
    <property type="term" value="C:virion component"/>
    <property type="evidence" value="ECO:0007669"/>
    <property type="project" value="UniProtKB-KW"/>
</dbReference>
<evidence type="ECO:0000256" key="6">
    <source>
        <dbReference type="ARBA" id="ARBA00023296"/>
    </source>
</evidence>
<evidence type="ECO:0000256" key="7">
    <source>
        <dbReference type="ARBA" id="ARBA00035110"/>
    </source>
</evidence>
<dbReference type="Proteomes" id="UP000676664">
    <property type="component" value="Segment"/>
</dbReference>
<comment type="similarity">
    <text evidence="7">Belongs to the Leviviricetes maturation protein family.</text>
</comment>
<keyword evidence="5" id="KW-1175">Viral attachment to host cell pilus</keyword>
<keyword evidence="3" id="KW-1161">Viral attachment to host cell</keyword>
<evidence type="ECO:0000256" key="5">
    <source>
        <dbReference type="ARBA" id="ARBA00023104"/>
    </source>
</evidence>
<proteinExistence type="inferred from homology"/>
<dbReference type="Pfam" id="PF03863">
    <property type="entry name" value="Phage_mat-A"/>
    <property type="match status" value="1"/>
</dbReference>
<keyword evidence="9" id="KW-1185">Reference proteome</keyword>
<evidence type="ECO:0000256" key="2">
    <source>
        <dbReference type="ARBA" id="ARBA00022581"/>
    </source>
</evidence>
<evidence type="ECO:0000256" key="3">
    <source>
        <dbReference type="ARBA" id="ARBA00022804"/>
    </source>
</evidence>
<keyword evidence="4" id="KW-0946">Virion</keyword>
<evidence type="ECO:0000256" key="4">
    <source>
        <dbReference type="ARBA" id="ARBA00022844"/>
    </source>
</evidence>
<dbReference type="KEGG" id="vg:80399046"/>
<dbReference type="EMBL" id="BK013698">
    <property type="protein sequence ID" value="DAD51031.1"/>
    <property type="molecule type" value="Genomic_RNA"/>
</dbReference>
<evidence type="ECO:0000313" key="8">
    <source>
        <dbReference type="EMBL" id="DAD51031.1"/>
    </source>
</evidence>
<dbReference type="RefSeq" id="YP_010769894.1">
    <property type="nucleotide sequence ID" value="NC_074103.1"/>
</dbReference>
<keyword evidence="2" id="KW-0945">Host-virus interaction</keyword>
<dbReference type="GO" id="GO:0039666">
    <property type="term" value="P:virion attachment to host cell pilus"/>
    <property type="evidence" value="ECO:0007669"/>
    <property type="project" value="UniProtKB-KW"/>
</dbReference>
<evidence type="ECO:0000256" key="1">
    <source>
        <dbReference type="ARBA" id="ARBA00004328"/>
    </source>
</evidence>
<keyword evidence="6" id="KW-1160">Virus entry into host cell</keyword>
<sequence length="394" mass="43850">MRVNYERPRLGVANAIEKNECSGQTTTFTSLAYVSNDYKYGSSGVNPNWPYGVQEPQPCDIGFGRSTITFGQTKSAPSLCGYSWVDGKLEPQYGKSITSDYGTGFARASHYHTTIVDQKLVDTCVREFYLEVADLKVNLAASLAQYNQTIDLVANKANQLAHAAKQLKRGNFYGVCDTLGIKRRSDLPGTFSKSWLELTYGWMPLLDDIHGALRLVGDRPLRRFVEVRKRSTDTVVLSGDNGDSPHNGTCFITDWVTSKALITVTDNNLQTLQQAGITNPALLAWELLPWSFVVDWIYPIGDWLQARTAMQGVTVSQYSLTRTREINVQVDLKAPGYIKPAQFYGYEKRKQRSTVLPPLPSPVIQVPSTSLKRLTTATALLAQVFSSDLKKLLK</sequence>
<comment type="subcellular location">
    <subcellularLocation>
        <location evidence="1">Virion</location>
    </subcellularLocation>
</comment>
<organism evidence="8 9">
    <name type="scientific">ssRNA phage SRR6960551_7</name>
    <dbReference type="NCBI Taxonomy" id="2786558"/>
    <lineage>
        <taxon>Viruses</taxon>
        <taxon>Riboviria</taxon>
        <taxon>Orthornavirae</taxon>
        <taxon>Lenarviricota</taxon>
        <taxon>Leviviricetes</taxon>
        <taxon>Norzivirales</taxon>
        <taxon>Fiersviridae</taxon>
        <taxon>Skhembuvirus</taxon>
        <taxon>Skhembuvirus limivivens</taxon>
    </lineage>
</organism>
<dbReference type="GeneID" id="80399046"/>
<accession>A0A8S5L0S0</accession>
<name>A0A8S5L0S0_9VIRU</name>